<dbReference type="InterPro" id="IPR001453">
    <property type="entry name" value="MoaB/Mog_dom"/>
</dbReference>
<dbReference type="SUPFAM" id="SSF53218">
    <property type="entry name" value="Molybdenum cofactor biosynthesis proteins"/>
    <property type="match status" value="1"/>
</dbReference>
<comment type="caution">
    <text evidence="4">The sequence shown here is derived from an EMBL/GenBank/DDBJ whole genome shotgun (WGS) entry which is preliminary data.</text>
</comment>
<sequence>MIQSNLVVRCMILTVSSTRTYENDVNGSTMRELLESDGHAVTEYQICRDDYSSIQRWLKVAAARADIDVVLISGGTGIAIEDTTYEAVRDSLDKEMPGFGEIFRYMSFSEDIGTAAITSRAIAGVRDGKAIFSMPGTTRAVKLGMEKIIVPELKNVVQEIMEGNR</sequence>
<evidence type="ECO:0000259" key="3">
    <source>
        <dbReference type="SMART" id="SM00852"/>
    </source>
</evidence>
<name>A0ABT9YJG5_9BACI</name>
<protein>
    <recommendedName>
        <fullName evidence="1 2">Molybdenum cofactor biosynthesis protein B</fullName>
    </recommendedName>
</protein>
<dbReference type="Proteomes" id="UP001225034">
    <property type="component" value="Unassembled WGS sequence"/>
</dbReference>
<organism evidence="4 5">
    <name type="scientific">Alkalicoccobacillus murimartini</name>
    <dbReference type="NCBI Taxonomy" id="171685"/>
    <lineage>
        <taxon>Bacteria</taxon>
        <taxon>Bacillati</taxon>
        <taxon>Bacillota</taxon>
        <taxon>Bacilli</taxon>
        <taxon>Bacillales</taxon>
        <taxon>Bacillaceae</taxon>
        <taxon>Alkalicoccobacillus</taxon>
    </lineage>
</organism>
<dbReference type="PANTHER" id="PTHR43232:SF2">
    <property type="entry name" value="MOLYBDENUM COFACTOR BIOSYNTHESIS PROTEIN B"/>
    <property type="match status" value="1"/>
</dbReference>
<keyword evidence="5" id="KW-1185">Reference proteome</keyword>
<dbReference type="InterPro" id="IPR036425">
    <property type="entry name" value="MoaB/Mog-like_dom_sf"/>
</dbReference>
<evidence type="ECO:0000256" key="1">
    <source>
        <dbReference type="ARBA" id="ARBA00015262"/>
    </source>
</evidence>
<comment type="function">
    <text evidence="2">May be involved in the biosynthesis of molybdopterin.</text>
</comment>
<dbReference type="NCBIfam" id="TIGR00177">
    <property type="entry name" value="molyb_syn"/>
    <property type="match status" value="1"/>
</dbReference>
<reference evidence="4 5" key="1">
    <citation type="submission" date="2023-07" db="EMBL/GenBank/DDBJ databases">
        <title>Genomic Encyclopedia of Type Strains, Phase IV (KMG-IV): sequencing the most valuable type-strain genomes for metagenomic binning, comparative biology and taxonomic classification.</title>
        <authorList>
            <person name="Goeker M."/>
        </authorList>
    </citation>
    <scope>NUCLEOTIDE SEQUENCE [LARGE SCALE GENOMIC DNA]</scope>
    <source>
        <strain evidence="4 5">DSM 19154</strain>
    </source>
</reference>
<dbReference type="CDD" id="cd00886">
    <property type="entry name" value="MogA_MoaB"/>
    <property type="match status" value="1"/>
</dbReference>
<keyword evidence="2" id="KW-0501">Molybdenum cofactor biosynthesis</keyword>
<accession>A0ABT9YJG5</accession>
<dbReference type="Gene3D" id="3.40.980.10">
    <property type="entry name" value="MoaB/Mog-like domain"/>
    <property type="match status" value="1"/>
</dbReference>
<dbReference type="Pfam" id="PF00994">
    <property type="entry name" value="MoCF_biosynth"/>
    <property type="match status" value="1"/>
</dbReference>
<dbReference type="SMART" id="SM00852">
    <property type="entry name" value="MoCF_biosynth"/>
    <property type="match status" value="1"/>
</dbReference>
<comment type="pathway">
    <text evidence="2">Cofactor biosynthesis; molybdopterin biosynthesis.</text>
</comment>
<dbReference type="PIRSF" id="PIRSF006443">
    <property type="entry name" value="MoaB"/>
    <property type="match status" value="1"/>
</dbReference>
<dbReference type="EMBL" id="JAUSUA010000004">
    <property type="protein sequence ID" value="MDQ0207997.1"/>
    <property type="molecule type" value="Genomic_DNA"/>
</dbReference>
<evidence type="ECO:0000313" key="5">
    <source>
        <dbReference type="Proteomes" id="UP001225034"/>
    </source>
</evidence>
<gene>
    <name evidence="4" type="ORF">J2S05_002806</name>
</gene>
<dbReference type="RefSeq" id="WP_306983718.1">
    <property type="nucleotide sequence ID" value="NZ_JAUSUA010000004.1"/>
</dbReference>
<comment type="similarity">
    <text evidence="2">Belongs to the MoaB/Mog family.</text>
</comment>
<evidence type="ECO:0000313" key="4">
    <source>
        <dbReference type="EMBL" id="MDQ0207997.1"/>
    </source>
</evidence>
<feature type="domain" description="MoaB/Mog" evidence="3">
    <location>
        <begin position="11"/>
        <end position="156"/>
    </location>
</feature>
<dbReference type="PANTHER" id="PTHR43232">
    <property type="entry name" value="MOLYBDENUM COFACTOR BIOSYNTHESIS PROTEIN B"/>
    <property type="match status" value="1"/>
</dbReference>
<evidence type="ECO:0000256" key="2">
    <source>
        <dbReference type="PIRNR" id="PIRNR006443"/>
    </source>
</evidence>
<proteinExistence type="inferred from homology"/>
<dbReference type="InterPro" id="IPR012245">
    <property type="entry name" value="MoaB"/>
</dbReference>